<proteinExistence type="predicted"/>
<feature type="region of interest" description="Disordered" evidence="2">
    <location>
        <begin position="1"/>
        <end position="53"/>
    </location>
</feature>
<dbReference type="AlphaFoldDB" id="A0A6A5TF39"/>
<evidence type="ECO:0000256" key="2">
    <source>
        <dbReference type="SAM" id="MobiDB-lite"/>
    </source>
</evidence>
<dbReference type="Proteomes" id="UP000800035">
    <property type="component" value="Unassembled WGS sequence"/>
</dbReference>
<dbReference type="PANTHER" id="PTHR45615">
    <property type="entry name" value="MYOSIN HEAVY CHAIN, NON-MUSCLE"/>
    <property type="match status" value="1"/>
</dbReference>
<feature type="region of interest" description="Disordered" evidence="2">
    <location>
        <begin position="833"/>
        <end position="852"/>
    </location>
</feature>
<feature type="compositionally biased region" description="Acidic residues" evidence="2">
    <location>
        <begin position="97"/>
        <end position="108"/>
    </location>
</feature>
<feature type="coiled-coil region" evidence="1">
    <location>
        <begin position="339"/>
        <end position="509"/>
    </location>
</feature>
<keyword evidence="1" id="KW-0175">Coiled coil</keyword>
<accession>A0A6A5TF39</accession>
<dbReference type="EMBL" id="ML977017">
    <property type="protein sequence ID" value="KAF1951433.1"/>
    <property type="molecule type" value="Genomic_DNA"/>
</dbReference>
<gene>
    <name evidence="3" type="ORF">CC80DRAFT_553326</name>
</gene>
<feature type="region of interest" description="Disordered" evidence="2">
    <location>
        <begin position="92"/>
        <end position="143"/>
    </location>
</feature>
<feature type="region of interest" description="Disordered" evidence="2">
    <location>
        <begin position="175"/>
        <end position="242"/>
    </location>
</feature>
<evidence type="ECO:0000313" key="4">
    <source>
        <dbReference type="Proteomes" id="UP000800035"/>
    </source>
</evidence>
<keyword evidence="4" id="KW-1185">Reference proteome</keyword>
<dbReference type="PANTHER" id="PTHR45615:SF80">
    <property type="entry name" value="GRIP DOMAIN-CONTAINING PROTEIN"/>
    <property type="match status" value="1"/>
</dbReference>
<dbReference type="OrthoDB" id="3801570at2759"/>
<organism evidence="3 4">
    <name type="scientific">Byssothecium circinans</name>
    <dbReference type="NCBI Taxonomy" id="147558"/>
    <lineage>
        <taxon>Eukaryota</taxon>
        <taxon>Fungi</taxon>
        <taxon>Dikarya</taxon>
        <taxon>Ascomycota</taxon>
        <taxon>Pezizomycotina</taxon>
        <taxon>Dothideomycetes</taxon>
        <taxon>Pleosporomycetidae</taxon>
        <taxon>Pleosporales</taxon>
        <taxon>Massarineae</taxon>
        <taxon>Massarinaceae</taxon>
        <taxon>Byssothecium</taxon>
    </lineage>
</organism>
<evidence type="ECO:0000256" key="1">
    <source>
        <dbReference type="SAM" id="Coils"/>
    </source>
</evidence>
<evidence type="ECO:0000313" key="3">
    <source>
        <dbReference type="EMBL" id="KAF1951433.1"/>
    </source>
</evidence>
<reference evidence="3" key="1">
    <citation type="journal article" date="2020" name="Stud. Mycol.">
        <title>101 Dothideomycetes genomes: a test case for predicting lifestyles and emergence of pathogens.</title>
        <authorList>
            <person name="Haridas S."/>
            <person name="Albert R."/>
            <person name="Binder M."/>
            <person name="Bloem J."/>
            <person name="Labutti K."/>
            <person name="Salamov A."/>
            <person name="Andreopoulos B."/>
            <person name="Baker S."/>
            <person name="Barry K."/>
            <person name="Bills G."/>
            <person name="Bluhm B."/>
            <person name="Cannon C."/>
            <person name="Castanera R."/>
            <person name="Culley D."/>
            <person name="Daum C."/>
            <person name="Ezra D."/>
            <person name="Gonzalez J."/>
            <person name="Henrissat B."/>
            <person name="Kuo A."/>
            <person name="Liang C."/>
            <person name="Lipzen A."/>
            <person name="Lutzoni F."/>
            <person name="Magnuson J."/>
            <person name="Mondo S."/>
            <person name="Nolan M."/>
            <person name="Ohm R."/>
            <person name="Pangilinan J."/>
            <person name="Park H.-J."/>
            <person name="Ramirez L."/>
            <person name="Alfaro M."/>
            <person name="Sun H."/>
            <person name="Tritt A."/>
            <person name="Yoshinaga Y."/>
            <person name="Zwiers L.-H."/>
            <person name="Turgeon B."/>
            <person name="Goodwin S."/>
            <person name="Spatafora J."/>
            <person name="Crous P."/>
            <person name="Grigoriev I."/>
        </authorList>
    </citation>
    <scope>NUCLEOTIDE SEQUENCE</scope>
    <source>
        <strain evidence="3">CBS 675.92</strain>
    </source>
</reference>
<sequence>MATRKSPFPADKDNEANHHSDNNTASYGDTDDDEESFGDHSPLSAIFPTPSTPDEQDLYWKDWVLAVIRNNDNSDSLLIDISETLRTLIENDPFTGTEDELQSGEEGESEQRGKKNRWSVGRKSFMNPTNASLQKKRGKADGAGMLRRTSSALTKGHGGKGERRIVVVRHRPSMAGKEWTGKPPPTTRMPSYTGMEGQPEGTFGKYGKRPSNPRQRPAAENLAPLKATPQSKPIPAPEESKQEQLKDIFPMMRPSQEKKLSSTFQAGSEAQTVIADQEFTGQAAEAEDDTSQLETVTQENQACEGALYKTKRVIEKLNKDFAVLKNATEKVTLLSEIAELEYKTEIEAQRAKNEAMQKEVDQQKALYEECIESLQKDIEIETLEKETLSDELEEFRNPASTSDDKIRELEEQLKQRASRIAELEAELAVANTQYKLRERASDAQTQFDARISELEAQLSATQNEPNLLQKEKDLRETLYNQYAKLQKEHEKLQDKKKKAEKAIKMHKKVSQASQDAANDATKRYTEAIDDLQSDLDDILYALGTEDDDISTYETLLQGDEEDWLPHRISSLRDKICEVIKRLLSSHEDLVELYEDLRASHDELVASYNKLDASHKELVESHEEHVHSQAELVAMHNREIATLKSSLHMRSEILQYAAGLNPEDEQRWLPLLDEGSSKFAKLKAENDRMKAKLEELINGWPEMMRANEKLKTKLLKMDERVEELQGEVMKSEQLQAEYKAAAERSEASRDGYKADLNAQIAEMQATIKEYHDRMPENDADWWKVEMLRKKVVKMEEHSKNLEERLEKMKKEREDVYGQIEVLIDEKKNLKEENEELKLSVPSPSGAGKSEKTVPFEPLSDAEVRALFYLTPEEVKKRRIEIAYFEREQDDARYAQNKAFQVMERVREWKLGYHYPPKRREWAAEMQKTTWDRWDGEAWRETVATAEDLKLLRESGIVAYNTGSDAGSF</sequence>
<protein>
    <submittedName>
        <fullName evidence="3">Uncharacterized protein</fullName>
    </submittedName>
</protein>
<feature type="compositionally biased region" description="Basic and acidic residues" evidence="2">
    <location>
        <begin position="10"/>
        <end position="21"/>
    </location>
</feature>
<name>A0A6A5TF39_9PLEO</name>